<evidence type="ECO:0000259" key="8">
    <source>
        <dbReference type="Pfam" id="PF07732"/>
    </source>
</evidence>
<dbReference type="PANTHER" id="PTHR11709">
    <property type="entry name" value="MULTI-COPPER OXIDASE"/>
    <property type="match status" value="1"/>
</dbReference>
<dbReference type="InterPro" id="IPR001117">
    <property type="entry name" value="Cu-oxidase_2nd"/>
</dbReference>
<dbReference type="STRING" id="1314674.A0A0D7B491"/>
<feature type="domain" description="Plastocyanin-like" evidence="7">
    <location>
        <begin position="470"/>
        <end position="577"/>
    </location>
</feature>
<keyword evidence="10" id="KW-1185">Reference proteome</keyword>
<feature type="domain" description="Plastocyanin-like" evidence="6">
    <location>
        <begin position="216"/>
        <end position="377"/>
    </location>
</feature>
<dbReference type="Gene3D" id="2.60.40.420">
    <property type="entry name" value="Cupredoxins - blue copper proteins"/>
    <property type="match status" value="3"/>
</dbReference>
<dbReference type="GO" id="GO:0005507">
    <property type="term" value="F:copper ion binding"/>
    <property type="evidence" value="ECO:0007669"/>
    <property type="project" value="InterPro"/>
</dbReference>
<accession>A0A0D7B491</accession>
<evidence type="ECO:0000256" key="1">
    <source>
        <dbReference type="ARBA" id="ARBA00010609"/>
    </source>
</evidence>
<keyword evidence="5" id="KW-0812">Transmembrane</keyword>
<evidence type="ECO:0000256" key="5">
    <source>
        <dbReference type="SAM" id="Phobius"/>
    </source>
</evidence>
<dbReference type="OrthoDB" id="2121828at2759"/>
<name>A0A0D7B491_9AGAR</name>
<dbReference type="AlphaFoldDB" id="A0A0D7B491"/>
<dbReference type="GO" id="GO:0016491">
    <property type="term" value="F:oxidoreductase activity"/>
    <property type="evidence" value="ECO:0007669"/>
    <property type="project" value="InterPro"/>
</dbReference>
<evidence type="ECO:0000259" key="7">
    <source>
        <dbReference type="Pfam" id="PF07731"/>
    </source>
</evidence>
<organism evidence="9 10">
    <name type="scientific">Cylindrobasidium torrendii FP15055 ss-10</name>
    <dbReference type="NCBI Taxonomy" id="1314674"/>
    <lineage>
        <taxon>Eukaryota</taxon>
        <taxon>Fungi</taxon>
        <taxon>Dikarya</taxon>
        <taxon>Basidiomycota</taxon>
        <taxon>Agaricomycotina</taxon>
        <taxon>Agaricomycetes</taxon>
        <taxon>Agaricomycetidae</taxon>
        <taxon>Agaricales</taxon>
        <taxon>Marasmiineae</taxon>
        <taxon>Physalacriaceae</taxon>
        <taxon>Cylindrobasidium</taxon>
    </lineage>
</organism>
<dbReference type="InterPro" id="IPR011707">
    <property type="entry name" value="Cu-oxidase-like_N"/>
</dbReference>
<dbReference type="CDD" id="cd13857">
    <property type="entry name" value="CuRO_1_Diphenol_Ox"/>
    <property type="match status" value="1"/>
</dbReference>
<dbReference type="SUPFAM" id="SSF49503">
    <property type="entry name" value="Cupredoxins"/>
    <property type="match status" value="3"/>
</dbReference>
<dbReference type="Pfam" id="PF07732">
    <property type="entry name" value="Cu-oxidase_3"/>
    <property type="match status" value="1"/>
</dbReference>
<evidence type="ECO:0000256" key="2">
    <source>
        <dbReference type="ARBA" id="ARBA00023008"/>
    </source>
</evidence>
<keyword evidence="5" id="KW-0472">Membrane</keyword>
<dbReference type="CDD" id="cd13910">
    <property type="entry name" value="CuRO_3_MCO_like_4"/>
    <property type="match status" value="1"/>
</dbReference>
<dbReference type="InterPro" id="IPR011706">
    <property type="entry name" value="Cu-oxidase_C"/>
</dbReference>
<dbReference type="Pfam" id="PF07731">
    <property type="entry name" value="Cu-oxidase_2"/>
    <property type="match status" value="1"/>
</dbReference>
<comment type="similarity">
    <text evidence="1">Belongs to the multicopper oxidase family.</text>
</comment>
<dbReference type="Pfam" id="PF00394">
    <property type="entry name" value="Cu-oxidase"/>
    <property type="match status" value="1"/>
</dbReference>
<dbReference type="InterPro" id="IPR008972">
    <property type="entry name" value="Cupredoxin"/>
</dbReference>
<feature type="domain" description="Plastocyanin-like" evidence="8">
    <location>
        <begin position="95"/>
        <end position="205"/>
    </location>
</feature>
<dbReference type="PANTHER" id="PTHR11709:SF414">
    <property type="entry name" value="ADR239WP"/>
    <property type="match status" value="1"/>
</dbReference>
<dbReference type="InterPro" id="IPR045087">
    <property type="entry name" value="Cu-oxidase_fam"/>
</dbReference>
<protein>
    <submittedName>
        <fullName evidence="9">Multicopper oxidase</fullName>
    </submittedName>
</protein>
<keyword evidence="3" id="KW-1015">Disulfide bond</keyword>
<evidence type="ECO:0000313" key="9">
    <source>
        <dbReference type="EMBL" id="KIY65388.1"/>
    </source>
</evidence>
<dbReference type="Proteomes" id="UP000054007">
    <property type="component" value="Unassembled WGS sequence"/>
</dbReference>
<sequence>MAEREFTNDENDENTLLMTEFNQEGREQRPEIPTPKTRRSRSRIGIFAAVITAAIVGVLLFFSLLQSKRTATSNADFLVEETSRTREYHWTISKVTGAPVGVSKPVVVVNGQSPGPLIEANWNDRIIVHVTNAMDDATSIHWHGLYQNGTNHYDGTTGVTQCGIPPGQTLVYDFKLDGFYGTTWYHGHTDLQEVDGLYGAIVIHKLEENVPSYDHENILMLSDIYNTWSTYLLDQYLNANGRELTPEPVPDTAAINGIGQFSACYAFPEQACTGGSYFNLTVELGKTYRLRLINTGAFASIRFSVDSHLLTVIEADGTPVKPLKVSELMIQPAQRYSVLLTANTTPEAYWMRGVMDQRMFADTNMHIQPEVLGVLRYSSVSADNLPAHQSRSSLSRSNIEARILDVEDLVPADAIDAPATADLTIPWIFSIQRTFVPNWRSFINHTAYEALPRGENSLMRNTALGDIDGTRVWPGDQLIARIDGVKTVDFIINNLDDGDHPFHLHGYKPWIVGRGKGRYTGSPLNATNPMRRDTYNVPRFSWMALRIVTDTPGYWAFHCHIAWHMAAGGLFQVAVQPTRLSEIELPKDVVEQCQYWNTLDADER</sequence>
<keyword evidence="2" id="KW-0186">Copper</keyword>
<reference evidence="9 10" key="1">
    <citation type="journal article" date="2015" name="Fungal Genet. Biol.">
        <title>Evolution of novel wood decay mechanisms in Agaricales revealed by the genome sequences of Fistulina hepatica and Cylindrobasidium torrendii.</title>
        <authorList>
            <person name="Floudas D."/>
            <person name="Held B.W."/>
            <person name="Riley R."/>
            <person name="Nagy L.G."/>
            <person name="Koehler G."/>
            <person name="Ransdell A.S."/>
            <person name="Younus H."/>
            <person name="Chow J."/>
            <person name="Chiniquy J."/>
            <person name="Lipzen A."/>
            <person name="Tritt A."/>
            <person name="Sun H."/>
            <person name="Haridas S."/>
            <person name="LaButti K."/>
            <person name="Ohm R.A."/>
            <person name="Kues U."/>
            <person name="Blanchette R.A."/>
            <person name="Grigoriev I.V."/>
            <person name="Minto R.E."/>
            <person name="Hibbett D.S."/>
        </authorList>
    </citation>
    <scope>NUCLEOTIDE SEQUENCE [LARGE SCALE GENOMIC DNA]</scope>
    <source>
        <strain evidence="9 10">FP15055 ss-10</strain>
    </source>
</reference>
<dbReference type="EMBL" id="KN880592">
    <property type="protein sequence ID" value="KIY65388.1"/>
    <property type="molecule type" value="Genomic_DNA"/>
</dbReference>
<proteinExistence type="inferred from homology"/>
<gene>
    <name evidence="9" type="ORF">CYLTODRAFT_437875</name>
</gene>
<evidence type="ECO:0000313" key="10">
    <source>
        <dbReference type="Proteomes" id="UP000054007"/>
    </source>
</evidence>
<keyword evidence="5" id="KW-1133">Transmembrane helix</keyword>
<dbReference type="FunFam" id="2.60.40.420:FF:000045">
    <property type="entry name" value="Laccase 2"/>
    <property type="match status" value="1"/>
</dbReference>
<evidence type="ECO:0000259" key="6">
    <source>
        <dbReference type="Pfam" id="PF00394"/>
    </source>
</evidence>
<evidence type="ECO:0000256" key="4">
    <source>
        <dbReference type="ARBA" id="ARBA00023180"/>
    </source>
</evidence>
<evidence type="ECO:0000256" key="3">
    <source>
        <dbReference type="ARBA" id="ARBA00023157"/>
    </source>
</evidence>
<keyword evidence="4" id="KW-0325">Glycoprotein</keyword>
<feature type="transmembrane region" description="Helical" evidence="5">
    <location>
        <begin position="44"/>
        <end position="65"/>
    </location>
</feature>